<dbReference type="Pfam" id="PF01484">
    <property type="entry name" value="Col_cuticle_N"/>
    <property type="match status" value="1"/>
</dbReference>
<keyword evidence="3" id="KW-1015">Disulfide bond</keyword>
<keyword evidence="5" id="KW-1133">Transmembrane helix</keyword>
<evidence type="ECO:0000256" key="1">
    <source>
        <dbReference type="ARBA" id="ARBA00011518"/>
    </source>
</evidence>
<feature type="compositionally biased region" description="Basic and acidic residues" evidence="4">
    <location>
        <begin position="269"/>
        <end position="278"/>
    </location>
</feature>
<feature type="region of interest" description="Disordered" evidence="4">
    <location>
        <begin position="135"/>
        <end position="171"/>
    </location>
</feature>
<dbReference type="OrthoDB" id="5872583at2759"/>
<dbReference type="AlphaFoldDB" id="A0A2A2LYR9"/>
<comment type="subunit">
    <text evidence="1">Collagen polypeptide chains are complexed within the cuticle by disulfide bonds and other types of covalent cross-links.</text>
</comment>
<name>A0A2A2LYR9_9BILA</name>
<dbReference type="EMBL" id="LIAE01006329">
    <property type="protein sequence ID" value="PAV91263.1"/>
    <property type="molecule type" value="Genomic_DNA"/>
</dbReference>
<comment type="caution">
    <text evidence="7">The sequence shown here is derived from an EMBL/GenBank/DDBJ whole genome shotgun (WGS) entry which is preliminary data.</text>
</comment>
<protein>
    <recommendedName>
        <fullName evidence="6">Nematode cuticle collagen N-terminal domain-containing protein</fullName>
    </recommendedName>
</protein>
<dbReference type="PANTHER" id="PTHR24637">
    <property type="entry name" value="COLLAGEN"/>
    <property type="match status" value="1"/>
</dbReference>
<dbReference type="InterPro" id="IPR002486">
    <property type="entry name" value="Col_cuticle_N"/>
</dbReference>
<gene>
    <name evidence="7" type="ORF">WR25_09200</name>
</gene>
<accession>A0A2A2LYR9</accession>
<feature type="region of interest" description="Disordered" evidence="4">
    <location>
        <begin position="251"/>
        <end position="328"/>
    </location>
</feature>
<sequence length="328" mass="37027">MGSLDPTNREQQLRREADRLKALAIAGISISVAAAFFCILMVPFIYRHIQQIHSSLQHEVEFCILRTGNLWNQVGKPGEQIRRKRHLVNNNQYQGYAASYGGYQSMPIRPMPQPMPMRPIYQPYMPYGPPPVNRPAPPYFSRPEMPRTTPRAPAYEETPPHPTYPRQQTTQPPYVYDTTRKAKVPSTNQPAYETTFTHTHTESGSREKPYTSYETFEPRDRDMEEMKYESRETYPSENVKYTTTPRIEQNQMQCGCGIGPPGKAGTNGRDGRDGHDGQAGENGLPGKDATSPTRRQPMMEFCFVCEPGEPGSEGDIGQKGQKGPPGKI</sequence>
<evidence type="ECO:0000256" key="4">
    <source>
        <dbReference type="SAM" id="MobiDB-lite"/>
    </source>
</evidence>
<dbReference type="PANTHER" id="PTHR24637:SF365">
    <property type="entry name" value="NEMATODE CUTICLE COLLAGEN N-TERMINAL DOMAIN-CONTAINING PROTEIN"/>
    <property type="match status" value="1"/>
</dbReference>
<evidence type="ECO:0000259" key="6">
    <source>
        <dbReference type="SMART" id="SM01088"/>
    </source>
</evidence>
<keyword evidence="5" id="KW-0812">Transmembrane</keyword>
<evidence type="ECO:0000313" key="8">
    <source>
        <dbReference type="Proteomes" id="UP000218231"/>
    </source>
</evidence>
<dbReference type="Proteomes" id="UP000218231">
    <property type="component" value="Unassembled WGS sequence"/>
</dbReference>
<evidence type="ECO:0000256" key="3">
    <source>
        <dbReference type="ARBA" id="ARBA00023157"/>
    </source>
</evidence>
<feature type="compositionally biased region" description="Low complexity" evidence="4">
    <location>
        <begin position="318"/>
        <end position="328"/>
    </location>
</feature>
<dbReference type="GO" id="GO:0042302">
    <property type="term" value="F:structural constituent of cuticle"/>
    <property type="evidence" value="ECO:0007669"/>
    <property type="project" value="InterPro"/>
</dbReference>
<feature type="domain" description="Nematode cuticle collagen N-terminal" evidence="6">
    <location>
        <begin position="22"/>
        <end position="74"/>
    </location>
</feature>
<keyword evidence="8" id="KW-1185">Reference proteome</keyword>
<proteinExistence type="predicted"/>
<keyword evidence="2" id="KW-0677">Repeat</keyword>
<keyword evidence="5" id="KW-0472">Membrane</keyword>
<organism evidence="7 8">
    <name type="scientific">Diploscapter pachys</name>
    <dbReference type="NCBI Taxonomy" id="2018661"/>
    <lineage>
        <taxon>Eukaryota</taxon>
        <taxon>Metazoa</taxon>
        <taxon>Ecdysozoa</taxon>
        <taxon>Nematoda</taxon>
        <taxon>Chromadorea</taxon>
        <taxon>Rhabditida</taxon>
        <taxon>Rhabditina</taxon>
        <taxon>Rhabditomorpha</taxon>
        <taxon>Rhabditoidea</taxon>
        <taxon>Rhabditidae</taxon>
        <taxon>Diploscapter</taxon>
    </lineage>
</organism>
<evidence type="ECO:0000256" key="5">
    <source>
        <dbReference type="SAM" id="Phobius"/>
    </source>
</evidence>
<dbReference type="SMART" id="SM01088">
    <property type="entry name" value="Col_cuticle_N"/>
    <property type="match status" value="1"/>
</dbReference>
<reference evidence="7 8" key="1">
    <citation type="journal article" date="2017" name="Curr. Biol.">
        <title>Genome architecture and evolution of a unichromosomal asexual nematode.</title>
        <authorList>
            <person name="Fradin H."/>
            <person name="Zegar C."/>
            <person name="Gutwein M."/>
            <person name="Lucas J."/>
            <person name="Kovtun M."/>
            <person name="Corcoran D."/>
            <person name="Baugh L.R."/>
            <person name="Kiontke K."/>
            <person name="Gunsalus K."/>
            <person name="Fitch D.H."/>
            <person name="Piano F."/>
        </authorList>
    </citation>
    <scope>NUCLEOTIDE SEQUENCE [LARGE SCALE GENOMIC DNA]</scope>
    <source>
        <strain evidence="7">PF1309</strain>
    </source>
</reference>
<evidence type="ECO:0000256" key="2">
    <source>
        <dbReference type="ARBA" id="ARBA00022737"/>
    </source>
</evidence>
<evidence type="ECO:0000313" key="7">
    <source>
        <dbReference type="EMBL" id="PAV91263.1"/>
    </source>
</evidence>
<feature type="transmembrane region" description="Helical" evidence="5">
    <location>
        <begin position="20"/>
        <end position="46"/>
    </location>
</feature>